<evidence type="ECO:0000313" key="4">
    <source>
        <dbReference type="Proteomes" id="UP001596514"/>
    </source>
</evidence>
<dbReference type="RefSeq" id="WP_343977377.1">
    <property type="nucleotide sequence ID" value="NZ_BAAAGK010000150.1"/>
</dbReference>
<evidence type="ECO:0000256" key="1">
    <source>
        <dbReference type="SAM" id="MobiDB-lite"/>
    </source>
</evidence>
<accession>A0ABW2TD93</accession>
<evidence type="ECO:0000259" key="2">
    <source>
        <dbReference type="Pfam" id="PF04149"/>
    </source>
</evidence>
<sequence length="67" mass="7372">MDQSRPNLTWRKSTLSGTNNDDCVEVANLPSGGRAVRDSKNPNGPTLSFTPHAWRTFITSIKNNELG</sequence>
<name>A0ABW2TD93_9ACTN</name>
<organism evidence="3 4">
    <name type="scientific">Streptosporangium amethystogenes subsp. fukuiense</name>
    <dbReference type="NCBI Taxonomy" id="698418"/>
    <lineage>
        <taxon>Bacteria</taxon>
        <taxon>Bacillati</taxon>
        <taxon>Actinomycetota</taxon>
        <taxon>Actinomycetes</taxon>
        <taxon>Streptosporangiales</taxon>
        <taxon>Streptosporangiaceae</taxon>
        <taxon>Streptosporangium</taxon>
    </lineage>
</organism>
<feature type="compositionally biased region" description="Polar residues" evidence="1">
    <location>
        <begin position="1"/>
        <end position="21"/>
    </location>
</feature>
<dbReference type="Proteomes" id="UP001596514">
    <property type="component" value="Unassembled WGS sequence"/>
</dbReference>
<reference evidence="4" key="1">
    <citation type="journal article" date="2019" name="Int. J. Syst. Evol. Microbiol.">
        <title>The Global Catalogue of Microorganisms (GCM) 10K type strain sequencing project: providing services to taxonomists for standard genome sequencing and annotation.</title>
        <authorList>
            <consortium name="The Broad Institute Genomics Platform"/>
            <consortium name="The Broad Institute Genome Sequencing Center for Infectious Disease"/>
            <person name="Wu L."/>
            <person name="Ma J."/>
        </authorList>
    </citation>
    <scope>NUCLEOTIDE SEQUENCE [LARGE SCALE GENOMIC DNA]</scope>
    <source>
        <strain evidence="4">JCM 10083</strain>
    </source>
</reference>
<dbReference type="InterPro" id="IPR007278">
    <property type="entry name" value="DUF397"/>
</dbReference>
<feature type="region of interest" description="Disordered" evidence="1">
    <location>
        <begin position="1"/>
        <end position="23"/>
    </location>
</feature>
<evidence type="ECO:0000313" key="3">
    <source>
        <dbReference type="EMBL" id="MFC7606058.1"/>
    </source>
</evidence>
<gene>
    <name evidence="3" type="ORF">ACFQVD_38745</name>
</gene>
<dbReference type="Pfam" id="PF04149">
    <property type="entry name" value="DUF397"/>
    <property type="match status" value="1"/>
</dbReference>
<keyword evidence="4" id="KW-1185">Reference proteome</keyword>
<dbReference type="EMBL" id="JBHTEE010000001">
    <property type="protein sequence ID" value="MFC7606058.1"/>
    <property type="molecule type" value="Genomic_DNA"/>
</dbReference>
<proteinExistence type="predicted"/>
<protein>
    <submittedName>
        <fullName evidence="3">DUF397 domain-containing protein</fullName>
    </submittedName>
</protein>
<feature type="domain" description="DUF397" evidence="2">
    <location>
        <begin position="8"/>
        <end position="62"/>
    </location>
</feature>
<comment type="caution">
    <text evidence="3">The sequence shown here is derived from an EMBL/GenBank/DDBJ whole genome shotgun (WGS) entry which is preliminary data.</text>
</comment>